<dbReference type="InterPro" id="IPR035965">
    <property type="entry name" value="PAS-like_dom_sf"/>
</dbReference>
<feature type="domain" description="PAC" evidence="8">
    <location>
        <begin position="281"/>
        <end position="335"/>
    </location>
</feature>
<dbReference type="PROSITE" id="PS50113">
    <property type="entry name" value="PAC"/>
    <property type="match status" value="1"/>
</dbReference>
<dbReference type="NCBIfam" id="TIGR00229">
    <property type="entry name" value="sensory_box"/>
    <property type="match status" value="2"/>
</dbReference>
<feature type="compositionally biased region" description="Polar residues" evidence="6">
    <location>
        <begin position="416"/>
        <end position="428"/>
    </location>
</feature>
<dbReference type="PROSITE" id="PS50112">
    <property type="entry name" value="PAS"/>
    <property type="match status" value="1"/>
</dbReference>
<dbReference type="PANTHER" id="PTHR47429:SF2">
    <property type="entry name" value="PROTEIN TWIN LOV 1"/>
    <property type="match status" value="1"/>
</dbReference>
<dbReference type="SUPFAM" id="SSF55785">
    <property type="entry name" value="PYP-like sensor domain (PAS domain)"/>
    <property type="match status" value="2"/>
</dbReference>
<sequence>MAAPVRQGRVSLDVSLEKQLSSYNFAFTIADCGQRDMPIVYCSPQFEDLTGYKPDEVLGKNCRFLQGPETSRQQVMEIRDAIREDRSCEVCILNYREKFWNQFYLAPVVGREGTVQYYMGIQTDVTEIVHTARVSVDGAIDEYLPDAQDLEHAGNSGPLDGCSEVTLTEQQKALDLRGALLQWSASLQGEKRSRGGPEDVTLPCLPTSLLVPLLKVQQSFVLADPSLPDMPIVHASDCFLAMTGYPREQVVGRNCRFLQGPMTDLAEVARMREALHADPPRPVTVTLLNYKYDGTPFWNSLHVAPIRNASGTVVFFVGVQLDVTAETPATAAASQLPRASSDQLPSIDGIQPTNSGLDLGEAGKSISLPVAADLSARARINQRSVVGTVRMACRSLCAHASLRRSLEDQHQPGTPCANTPASGRSTASDGYFSRG</sequence>
<dbReference type="Gene3D" id="3.30.450.20">
    <property type="entry name" value="PAS domain"/>
    <property type="match status" value="2"/>
</dbReference>
<keyword evidence="10" id="KW-1185">Reference proteome</keyword>
<dbReference type="SMART" id="SM00091">
    <property type="entry name" value="PAS"/>
    <property type="match status" value="2"/>
</dbReference>
<keyword evidence="3" id="KW-0285">Flavoprotein</keyword>
<evidence type="ECO:0000256" key="3">
    <source>
        <dbReference type="ARBA" id="ARBA00022630"/>
    </source>
</evidence>
<comment type="caution">
    <text evidence="9">The sequence shown here is derived from an EMBL/GenBank/DDBJ whole genome shotgun (WGS) entry which is preliminary data.</text>
</comment>
<dbReference type="Proteomes" id="UP001489004">
    <property type="component" value="Unassembled WGS sequence"/>
</dbReference>
<dbReference type="InterPro" id="IPR001610">
    <property type="entry name" value="PAC"/>
</dbReference>
<dbReference type="GO" id="GO:0009637">
    <property type="term" value="P:response to blue light"/>
    <property type="evidence" value="ECO:0007669"/>
    <property type="project" value="UniProtKB-ARBA"/>
</dbReference>
<evidence type="ECO:0008006" key="11">
    <source>
        <dbReference type="Google" id="ProtNLM"/>
    </source>
</evidence>
<keyword evidence="1" id="KW-0675">Receptor</keyword>
<organism evidence="9 10">
    <name type="scientific">[Myrmecia] bisecta</name>
    <dbReference type="NCBI Taxonomy" id="41462"/>
    <lineage>
        <taxon>Eukaryota</taxon>
        <taxon>Viridiplantae</taxon>
        <taxon>Chlorophyta</taxon>
        <taxon>core chlorophytes</taxon>
        <taxon>Trebouxiophyceae</taxon>
        <taxon>Trebouxiales</taxon>
        <taxon>Trebouxiaceae</taxon>
        <taxon>Myrmecia</taxon>
    </lineage>
</organism>
<evidence type="ECO:0000259" key="8">
    <source>
        <dbReference type="PROSITE" id="PS50113"/>
    </source>
</evidence>
<dbReference type="Pfam" id="PF13426">
    <property type="entry name" value="PAS_9"/>
    <property type="match status" value="2"/>
</dbReference>
<keyword evidence="2" id="KW-0716">Sensory transduction</keyword>
<name>A0AAW1PUT3_9CHLO</name>
<keyword evidence="1" id="KW-0600">Photoreceptor protein</keyword>
<protein>
    <recommendedName>
        <fullName evidence="11">LOV domain-containing protein</fullName>
    </recommendedName>
</protein>
<dbReference type="PANTHER" id="PTHR47429">
    <property type="entry name" value="PROTEIN TWIN LOV 1"/>
    <property type="match status" value="1"/>
</dbReference>
<evidence type="ECO:0000256" key="6">
    <source>
        <dbReference type="SAM" id="MobiDB-lite"/>
    </source>
</evidence>
<dbReference type="SMART" id="SM00086">
    <property type="entry name" value="PAC"/>
    <property type="match status" value="2"/>
</dbReference>
<dbReference type="GO" id="GO:0005634">
    <property type="term" value="C:nucleus"/>
    <property type="evidence" value="ECO:0007669"/>
    <property type="project" value="TreeGrafter"/>
</dbReference>
<accession>A0AAW1PUT3</accession>
<evidence type="ECO:0000259" key="7">
    <source>
        <dbReference type="PROSITE" id="PS50112"/>
    </source>
</evidence>
<feature type="region of interest" description="Disordered" evidence="6">
    <location>
        <begin position="405"/>
        <end position="435"/>
    </location>
</feature>
<evidence type="ECO:0000256" key="4">
    <source>
        <dbReference type="ARBA" id="ARBA00022643"/>
    </source>
</evidence>
<dbReference type="CDD" id="cd00130">
    <property type="entry name" value="PAS"/>
    <property type="match status" value="2"/>
</dbReference>
<evidence type="ECO:0000313" key="10">
    <source>
        <dbReference type="Proteomes" id="UP001489004"/>
    </source>
</evidence>
<dbReference type="InterPro" id="IPR000700">
    <property type="entry name" value="PAS-assoc_C"/>
</dbReference>
<dbReference type="GO" id="GO:0009881">
    <property type="term" value="F:photoreceptor activity"/>
    <property type="evidence" value="ECO:0007669"/>
    <property type="project" value="UniProtKB-KW"/>
</dbReference>
<evidence type="ECO:0000256" key="5">
    <source>
        <dbReference type="ARBA" id="ARBA00022991"/>
    </source>
</evidence>
<reference evidence="9 10" key="1">
    <citation type="journal article" date="2024" name="Nat. Commun.">
        <title>Phylogenomics reveals the evolutionary origins of lichenization in chlorophyte algae.</title>
        <authorList>
            <person name="Puginier C."/>
            <person name="Libourel C."/>
            <person name="Otte J."/>
            <person name="Skaloud P."/>
            <person name="Haon M."/>
            <person name="Grisel S."/>
            <person name="Petersen M."/>
            <person name="Berrin J.G."/>
            <person name="Delaux P.M."/>
            <person name="Dal Grande F."/>
            <person name="Keller J."/>
        </authorList>
    </citation>
    <scope>NUCLEOTIDE SEQUENCE [LARGE SCALE GENOMIC DNA]</scope>
    <source>
        <strain evidence="9 10">SAG 2043</strain>
    </source>
</reference>
<evidence type="ECO:0000313" key="9">
    <source>
        <dbReference type="EMBL" id="KAK9813291.1"/>
    </source>
</evidence>
<dbReference type="AlphaFoldDB" id="A0AAW1PUT3"/>
<dbReference type="EMBL" id="JALJOR010000008">
    <property type="protein sequence ID" value="KAK9813291.1"/>
    <property type="molecule type" value="Genomic_DNA"/>
</dbReference>
<proteinExistence type="predicted"/>
<keyword evidence="5" id="KW-0157">Chromophore</keyword>
<evidence type="ECO:0000256" key="2">
    <source>
        <dbReference type="ARBA" id="ARBA00022606"/>
    </source>
</evidence>
<keyword evidence="4" id="KW-0288">FMN</keyword>
<gene>
    <name evidence="9" type="ORF">WJX72_011934</name>
</gene>
<dbReference type="InterPro" id="IPR000014">
    <property type="entry name" value="PAS"/>
</dbReference>
<evidence type="ECO:0000256" key="1">
    <source>
        <dbReference type="ARBA" id="ARBA00022543"/>
    </source>
</evidence>
<feature type="domain" description="PAS" evidence="7">
    <location>
        <begin position="39"/>
        <end position="85"/>
    </location>
</feature>